<organism evidence="2 3">
    <name type="scientific">Citrobacter youngae ATCC 29220</name>
    <dbReference type="NCBI Taxonomy" id="500640"/>
    <lineage>
        <taxon>Bacteria</taxon>
        <taxon>Pseudomonadati</taxon>
        <taxon>Pseudomonadota</taxon>
        <taxon>Gammaproteobacteria</taxon>
        <taxon>Enterobacterales</taxon>
        <taxon>Enterobacteriaceae</taxon>
        <taxon>Citrobacter</taxon>
        <taxon>Citrobacter freundii complex</taxon>
    </lineage>
</organism>
<accession>D4BIV0</accession>
<feature type="signal peptide" evidence="1">
    <location>
        <begin position="1"/>
        <end position="19"/>
    </location>
</feature>
<proteinExistence type="predicted"/>
<evidence type="ECO:0000256" key="1">
    <source>
        <dbReference type="SAM" id="SignalP"/>
    </source>
</evidence>
<name>D4BIV0_9ENTR</name>
<dbReference type="RefSeq" id="WP_006687657.1">
    <property type="nucleotide sequence ID" value="NZ_GG730302.1"/>
</dbReference>
<dbReference type="Pfam" id="PF10554">
    <property type="entry name" value="Phage_ASH"/>
    <property type="match status" value="1"/>
</dbReference>
<dbReference type="Proteomes" id="UP000003880">
    <property type="component" value="Unassembled WGS sequence"/>
</dbReference>
<keyword evidence="1" id="KW-0732">Signal</keyword>
<sequence length="91" mass="9467">MFAVLLARPALALSMVAQAGASKEAPGRDNRYANPVWVTTSEPGVSGGGVNLLITKRSVAYVPCPAVPVAFASAGGIYENYDRTTLSQRIG</sequence>
<evidence type="ECO:0000313" key="3">
    <source>
        <dbReference type="Proteomes" id="UP000003880"/>
    </source>
</evidence>
<reference evidence="2 3" key="1">
    <citation type="submission" date="2010-02" db="EMBL/GenBank/DDBJ databases">
        <authorList>
            <person name="Weinstock G."/>
            <person name="Sodergren E."/>
            <person name="Clifton S."/>
            <person name="Fulton L."/>
            <person name="Fulton B."/>
            <person name="Courtney L."/>
            <person name="Fronick C."/>
            <person name="Harrison M."/>
            <person name="Strong C."/>
            <person name="Farmer C."/>
            <person name="Delahaunty K."/>
            <person name="Markovic C."/>
            <person name="Hall O."/>
            <person name="Minx P."/>
            <person name="Tomlinson C."/>
            <person name="Mitreva M."/>
            <person name="Nelson J."/>
            <person name="Hou S."/>
            <person name="Wollam A."/>
            <person name="Pepin K.H."/>
            <person name="Johnson M."/>
            <person name="Bhonagiri V."/>
            <person name="Zhang X."/>
            <person name="Suruliraj S."/>
            <person name="Warren W."/>
            <person name="Chinwalla A."/>
            <person name="Mardis E.R."/>
            <person name="Wilson R.K."/>
        </authorList>
    </citation>
    <scope>NUCLEOTIDE SEQUENCE [LARGE SCALE GENOMIC DNA]</scope>
    <source>
        <strain evidence="2 3">ATCC 29220</strain>
    </source>
</reference>
<dbReference type="InterPro" id="IPR018880">
    <property type="entry name" value="Phage_P4_Ash"/>
</dbReference>
<dbReference type="EMBL" id="ABWL02000023">
    <property type="protein sequence ID" value="EFE06344.1"/>
    <property type="molecule type" value="Genomic_DNA"/>
</dbReference>
<comment type="caution">
    <text evidence="2">The sequence shown here is derived from an EMBL/GenBank/DDBJ whole genome shotgun (WGS) entry which is preliminary data.</text>
</comment>
<dbReference type="HOGENOM" id="CLU_187474_0_0_6"/>
<evidence type="ECO:0000313" key="2">
    <source>
        <dbReference type="EMBL" id="EFE06344.1"/>
    </source>
</evidence>
<feature type="chain" id="PRO_5003054179" evidence="1">
    <location>
        <begin position="20"/>
        <end position="91"/>
    </location>
</feature>
<protein>
    <submittedName>
        <fullName evidence="2">Uncharacterized protein</fullName>
    </submittedName>
</protein>
<dbReference type="AlphaFoldDB" id="D4BIV0"/>
<gene>
    <name evidence="2" type="ORF">CIT292_10467</name>
</gene>